<evidence type="ECO:0000313" key="4">
    <source>
        <dbReference type="EMBL" id="MBC5834214.1"/>
    </source>
</evidence>
<dbReference type="InterPro" id="IPR007310">
    <property type="entry name" value="Aerobactin_biosyn_IucA/IucC_N"/>
</dbReference>
<feature type="domain" description="Aerobactin siderophore biosynthesis IucA/IucC N-terminal" evidence="2">
    <location>
        <begin position="154"/>
        <end position="382"/>
    </location>
</feature>
<evidence type="ECO:0000313" key="5">
    <source>
        <dbReference type="Proteomes" id="UP000605990"/>
    </source>
</evidence>
<dbReference type="PANTHER" id="PTHR34384:SF5">
    <property type="entry name" value="L-2,3-DIAMINOPROPANOATE--CITRATE LIGASE"/>
    <property type="match status" value="1"/>
</dbReference>
<evidence type="ECO:0000259" key="3">
    <source>
        <dbReference type="Pfam" id="PF06276"/>
    </source>
</evidence>
<comment type="similarity">
    <text evidence="1">Belongs to the IucA/IucC family.</text>
</comment>
<evidence type="ECO:0000259" key="2">
    <source>
        <dbReference type="Pfam" id="PF04183"/>
    </source>
</evidence>
<comment type="caution">
    <text evidence="4">The sequence shown here is derived from an EMBL/GenBank/DDBJ whole genome shotgun (WGS) entry which is preliminary data.</text>
</comment>
<feature type="domain" description="Aerobactin siderophore biosynthesis IucA/IucC-like C-terminal" evidence="3">
    <location>
        <begin position="411"/>
        <end position="563"/>
    </location>
</feature>
<reference evidence="4 5" key="1">
    <citation type="submission" date="2020-08" db="EMBL/GenBank/DDBJ databases">
        <title>Description of novel Flavobacterium F-408 isolate.</title>
        <authorList>
            <person name="Saticioglu I.B."/>
            <person name="Duman M."/>
            <person name="Altun S."/>
        </authorList>
    </citation>
    <scope>NUCLEOTIDE SEQUENCE [LARGE SCALE GENOMIC DNA]</scope>
    <source>
        <strain evidence="4 5">F-408</strain>
    </source>
</reference>
<dbReference type="Gene3D" id="1.10.510.40">
    <property type="match status" value="1"/>
</dbReference>
<dbReference type="Pfam" id="PF06276">
    <property type="entry name" value="FhuF"/>
    <property type="match status" value="1"/>
</dbReference>
<dbReference type="Gene3D" id="6.10.250.3370">
    <property type="match status" value="1"/>
</dbReference>
<protein>
    <submittedName>
        <fullName evidence="4">IucA/IucC family siderophore biosynthesis protein</fullName>
    </submittedName>
</protein>
<dbReference type="InterPro" id="IPR037455">
    <property type="entry name" value="LucA/IucC-like"/>
</dbReference>
<organism evidence="4 5">
    <name type="scientific">Flavobacterium bernardetii</name>
    <dbReference type="NCBI Taxonomy" id="2813823"/>
    <lineage>
        <taxon>Bacteria</taxon>
        <taxon>Pseudomonadati</taxon>
        <taxon>Bacteroidota</taxon>
        <taxon>Flavobacteriia</taxon>
        <taxon>Flavobacteriales</taxon>
        <taxon>Flavobacteriaceae</taxon>
        <taxon>Flavobacterium</taxon>
    </lineage>
</organism>
<dbReference type="RefSeq" id="WP_166126767.1">
    <property type="nucleotide sequence ID" value="NZ_JAANOQ010000003.1"/>
</dbReference>
<dbReference type="Pfam" id="PF04183">
    <property type="entry name" value="IucA_IucC"/>
    <property type="match status" value="1"/>
</dbReference>
<dbReference type="InterPro" id="IPR022770">
    <property type="entry name" value="IucA/IucC-like_C"/>
</dbReference>
<evidence type="ECO:0000256" key="1">
    <source>
        <dbReference type="ARBA" id="ARBA00007832"/>
    </source>
</evidence>
<name>A0ABR7IX35_9FLAO</name>
<gene>
    <name evidence="4" type="ORF">H8R27_04875</name>
</gene>
<keyword evidence="5" id="KW-1185">Reference proteome</keyword>
<dbReference type="Proteomes" id="UP000605990">
    <property type="component" value="Unassembled WGS sequence"/>
</dbReference>
<accession>A0ABR7IX35</accession>
<proteinExistence type="inferred from homology"/>
<sequence length="576" mass="66203">MQQETAGLLAEKEIIKRLIKSLINESNDLNDSVFWKDLRTNINYYRIPNTKKLLLVSLNYSDQIDTNNKPVVEIDSEGNFKDISFIKLLNFILDIWDIPTERRQVIVNEVTNSYENMKTIFDWENENIEQILAEIDSISVCNTCRERNNGLCISESLPFKGHPIHVCTKTKVGLSSDELLKYSPEFFNKVPLHLLAISSDYVKQYGDNSSWITFLKNELSIQINSDEIIIPVHPWHFEHVVKKEFKAELESGIIRIVEQKIHAMPTLSFRTLALCSKNENDLGMHVKVPVGIQVTSVFRLLSKRDIYNGIVFSEKLKELSNQLIAVKNKLGVIVPDLYGVHFKENVEKTNKQGPLLSFMLRENPVLMSKPNEKIIVASSLIHKTPIINKPLLVQFHQTSKIDIKLYVFELFKVFLYLPLEIFLKLGIAIDSHGQNCIIKFDSKGMPITLIYRDLGSVQIVEGTSFAIDNEKCLIDAHKTILPYQDCIDEFFHSLYYNLIGSFIEVISSHYKISDSALWEIAKQVSIEIIDSVECEKESKFQLYNALLSKTMPIKSLLRMRLEDKTIFSRIPNPLLS</sequence>
<dbReference type="PANTHER" id="PTHR34384">
    <property type="entry name" value="L-2,3-DIAMINOPROPANOATE--CITRATE LIGASE"/>
    <property type="match status" value="1"/>
</dbReference>
<dbReference type="EMBL" id="JACRUN010000002">
    <property type="protein sequence ID" value="MBC5834214.1"/>
    <property type="molecule type" value="Genomic_DNA"/>
</dbReference>